<protein>
    <recommendedName>
        <fullName evidence="1">AAA domain-containing protein</fullName>
    </recommendedName>
</protein>
<dbReference type="InterPro" id="IPR025669">
    <property type="entry name" value="AAA_dom"/>
</dbReference>
<dbReference type="InterPro" id="IPR027417">
    <property type="entry name" value="P-loop_NTPase"/>
</dbReference>
<sequence>MLWIALLLSINDTLADIPSLEERKMAKVIALFNHKGGVSKTTTTFHIGAMLSKMGKMSCWSMLIHNVILPD</sequence>
<evidence type="ECO:0000313" key="2">
    <source>
        <dbReference type="EMBL" id="VFK15174.1"/>
    </source>
</evidence>
<dbReference type="Pfam" id="PF13614">
    <property type="entry name" value="AAA_31"/>
    <property type="match status" value="1"/>
</dbReference>
<feature type="domain" description="AAA" evidence="1">
    <location>
        <begin position="26"/>
        <end position="56"/>
    </location>
</feature>
<accession>A0A450WDT5</accession>
<name>A0A450WDT5_9GAMM</name>
<organism evidence="2">
    <name type="scientific">Candidatus Kentrum sp. LFY</name>
    <dbReference type="NCBI Taxonomy" id="2126342"/>
    <lineage>
        <taxon>Bacteria</taxon>
        <taxon>Pseudomonadati</taxon>
        <taxon>Pseudomonadota</taxon>
        <taxon>Gammaproteobacteria</taxon>
        <taxon>Candidatus Kentrum</taxon>
    </lineage>
</organism>
<gene>
    <name evidence="2" type="ORF">BECKLFY1418C_GA0070996_101328</name>
</gene>
<evidence type="ECO:0000259" key="1">
    <source>
        <dbReference type="Pfam" id="PF13614"/>
    </source>
</evidence>
<dbReference type="EMBL" id="CAADFN010000013">
    <property type="protein sequence ID" value="VFK15174.1"/>
    <property type="molecule type" value="Genomic_DNA"/>
</dbReference>
<dbReference type="Gene3D" id="3.40.50.300">
    <property type="entry name" value="P-loop containing nucleotide triphosphate hydrolases"/>
    <property type="match status" value="1"/>
</dbReference>
<dbReference type="AlphaFoldDB" id="A0A450WDT5"/>
<dbReference type="SUPFAM" id="SSF52540">
    <property type="entry name" value="P-loop containing nucleoside triphosphate hydrolases"/>
    <property type="match status" value="1"/>
</dbReference>
<reference evidence="2" key="1">
    <citation type="submission" date="2019-02" db="EMBL/GenBank/DDBJ databases">
        <authorList>
            <person name="Gruber-Vodicka R. H."/>
            <person name="Seah K. B. B."/>
        </authorList>
    </citation>
    <scope>NUCLEOTIDE SEQUENCE</scope>
    <source>
        <strain evidence="2">BECK_BY7</strain>
    </source>
</reference>
<proteinExistence type="predicted"/>